<proteinExistence type="predicted"/>
<dbReference type="RefSeq" id="WP_007931966.1">
    <property type="nucleotide sequence ID" value="NZ_AKVJ01000011.1"/>
</dbReference>
<accession>I9B448</accession>
<dbReference type="EMBL" id="AKVJ01000011">
    <property type="protein sequence ID" value="EIW19892.1"/>
    <property type="molecule type" value="Genomic_DNA"/>
</dbReference>
<dbReference type="OrthoDB" id="1730189at2"/>
<evidence type="ECO:0000256" key="1">
    <source>
        <dbReference type="SAM" id="SignalP"/>
    </source>
</evidence>
<keyword evidence="3" id="KW-1185">Reference proteome</keyword>
<protein>
    <recommendedName>
        <fullName evidence="4">Lipoprotein</fullName>
    </recommendedName>
</protein>
<name>I9B448_9FIRM</name>
<dbReference type="PATRIC" id="fig|1149862.3.peg.1045"/>
<dbReference type="AlphaFoldDB" id="I9B448"/>
<sequence length="186" mass="19650" precursor="true">MGKIKILSLIILVALAIGGCSSSPKAEPAKPVVQEVQKPSKPKIPGVTAADVKINLEKTWKLKFSSPESMQEGGIWYSGEIVDRDTGARLKSSIYGESPMSINRITYTVEPGPAAAATTGSVIAGYLGYCSTLPYEGGDPAKAKAWVNDTLPKVKAGASQQITIGTVEYELVAVGSVRTLKIRVVE</sequence>
<evidence type="ECO:0008006" key="4">
    <source>
        <dbReference type="Google" id="ProtNLM"/>
    </source>
</evidence>
<dbReference type="Proteomes" id="UP000004324">
    <property type="component" value="Unassembled WGS sequence"/>
</dbReference>
<reference evidence="2 3" key="1">
    <citation type="journal article" date="2012" name="J. Bacteriol.">
        <title>Draft Genome Sequences for Two Metal-Reducing Pelosinus fermentans Strains Isolated from a Cr(VI)-Contaminated Site and for Type Strain R7.</title>
        <authorList>
            <person name="Brown S.D."/>
            <person name="Podar M."/>
            <person name="Klingeman D.M."/>
            <person name="Johnson C.M."/>
            <person name="Yang Z.K."/>
            <person name="Utturkar S.M."/>
            <person name="Land M.L."/>
            <person name="Mosher J.J."/>
            <person name="Hurt R.A.Jr."/>
            <person name="Phelps T.J."/>
            <person name="Palumbo A.V."/>
            <person name="Arkin A.P."/>
            <person name="Hazen T.C."/>
            <person name="Elias D.A."/>
        </authorList>
    </citation>
    <scope>NUCLEOTIDE SEQUENCE [LARGE SCALE GENOMIC DNA]</scope>
    <source>
        <strain evidence="2 3">B4</strain>
    </source>
</reference>
<feature type="chain" id="PRO_5003719140" description="Lipoprotein" evidence="1">
    <location>
        <begin position="27"/>
        <end position="186"/>
    </location>
</feature>
<gene>
    <name evidence="2" type="ORF">FB4_0143</name>
</gene>
<keyword evidence="1" id="KW-0732">Signal</keyword>
<dbReference type="PROSITE" id="PS51257">
    <property type="entry name" value="PROKAR_LIPOPROTEIN"/>
    <property type="match status" value="1"/>
</dbReference>
<evidence type="ECO:0000313" key="3">
    <source>
        <dbReference type="Proteomes" id="UP000004324"/>
    </source>
</evidence>
<evidence type="ECO:0000313" key="2">
    <source>
        <dbReference type="EMBL" id="EIW19892.1"/>
    </source>
</evidence>
<feature type="signal peptide" evidence="1">
    <location>
        <begin position="1"/>
        <end position="26"/>
    </location>
</feature>
<organism evidence="2 3">
    <name type="scientific">Pelosinus fermentans B4</name>
    <dbReference type="NCBI Taxonomy" id="1149862"/>
    <lineage>
        <taxon>Bacteria</taxon>
        <taxon>Bacillati</taxon>
        <taxon>Bacillota</taxon>
        <taxon>Negativicutes</taxon>
        <taxon>Selenomonadales</taxon>
        <taxon>Sporomusaceae</taxon>
        <taxon>Pelosinus</taxon>
    </lineage>
</organism>
<comment type="caution">
    <text evidence="2">The sequence shown here is derived from an EMBL/GenBank/DDBJ whole genome shotgun (WGS) entry which is preliminary data.</text>
</comment>